<dbReference type="Proteomes" id="UP000184069">
    <property type="component" value="Unassembled WGS sequence"/>
</dbReference>
<dbReference type="Proteomes" id="UP000093508">
    <property type="component" value="Unassembled WGS sequence"/>
</dbReference>
<evidence type="ECO:0000313" key="1">
    <source>
        <dbReference type="EMBL" id="OCA80573.1"/>
    </source>
</evidence>
<evidence type="ECO:0000313" key="3">
    <source>
        <dbReference type="Proteomes" id="UP000093508"/>
    </source>
</evidence>
<proteinExistence type="predicted"/>
<dbReference type="STRING" id="1423959.SAMN05444407_101289"/>
<protein>
    <submittedName>
        <fullName evidence="2">Uncharacterized protein</fullName>
    </submittedName>
</protein>
<accession>A0A1M6VN02</accession>
<dbReference type="EMBL" id="MAYF01000001">
    <property type="protein sequence ID" value="OCA80573.1"/>
    <property type="molecule type" value="Genomic_DNA"/>
</dbReference>
<reference evidence="2 4" key="2">
    <citation type="submission" date="2016-11" db="EMBL/GenBank/DDBJ databases">
        <authorList>
            <person name="Jaros S."/>
            <person name="Januszkiewicz K."/>
            <person name="Wedrychowicz H."/>
        </authorList>
    </citation>
    <scope>NUCLEOTIDE SEQUENCE [LARGE SCALE GENOMIC DNA]</scope>
    <source>
        <strain evidence="2 4">DSM 27621</strain>
    </source>
</reference>
<reference evidence="1 3" key="1">
    <citation type="submission" date="2016-07" db="EMBL/GenBank/DDBJ databases">
        <authorList>
            <person name="Jeong J.-J."/>
            <person name="Kim D.W."/>
            <person name="Sang M.K."/>
            <person name="Choi I.-G."/>
            <person name="Kim K.D."/>
        </authorList>
    </citation>
    <scope>NUCLEOTIDE SEQUENCE [LARGE SCALE GENOMIC DNA]</scope>
    <source>
        <strain evidence="1 3">C-26</strain>
    </source>
</reference>
<keyword evidence="3" id="KW-1185">Reference proteome</keyword>
<evidence type="ECO:0000313" key="4">
    <source>
        <dbReference type="Proteomes" id="UP000184069"/>
    </source>
</evidence>
<dbReference type="AlphaFoldDB" id="A0A1M6VN02"/>
<name>A0A1M6VN02_9FLAO</name>
<dbReference type="EMBL" id="FRBM01000001">
    <property type="protein sequence ID" value="SHK82947.1"/>
    <property type="molecule type" value="Genomic_DNA"/>
</dbReference>
<evidence type="ECO:0000313" key="2">
    <source>
        <dbReference type="EMBL" id="SHK82947.1"/>
    </source>
</evidence>
<sequence length="71" mass="8127">MSFVYLKTNVNYMTTAKLKQVIHTSGKRAIVTYKGKDTRREFDESISLKKVNLISNFIGDKIEEIKTILAS</sequence>
<organism evidence="2 4">
    <name type="scientific">Chryseobacterium contaminans</name>
    <dbReference type="NCBI Taxonomy" id="1423959"/>
    <lineage>
        <taxon>Bacteria</taxon>
        <taxon>Pseudomonadati</taxon>
        <taxon>Bacteroidota</taxon>
        <taxon>Flavobacteriia</taxon>
        <taxon>Flavobacteriales</taxon>
        <taxon>Weeksellaceae</taxon>
        <taxon>Chryseobacterium group</taxon>
        <taxon>Chryseobacterium</taxon>
    </lineage>
</organism>
<gene>
    <name evidence="1" type="ORF">BBH99_00275</name>
    <name evidence="2" type="ORF">SAMN05444407_101289</name>
</gene>